<gene>
    <name evidence="2" type="ORF">I7X43_04585</name>
</gene>
<sequence>MVDPRAPSPPAAEPERERRSGRDRRQIELGPPHGVERRKSIEARKPQIEEVEMTAEEWEALMAGAPTPTLKPKTDEVADATLEAVARLRN</sequence>
<dbReference type="Proteomes" id="UP000620139">
    <property type="component" value="Unassembled WGS sequence"/>
</dbReference>
<dbReference type="AlphaFoldDB" id="A0A931NA61"/>
<feature type="compositionally biased region" description="Basic and acidic residues" evidence="1">
    <location>
        <begin position="34"/>
        <end position="44"/>
    </location>
</feature>
<evidence type="ECO:0000313" key="2">
    <source>
        <dbReference type="EMBL" id="MBH9552123.1"/>
    </source>
</evidence>
<reference evidence="2" key="1">
    <citation type="submission" date="2020-12" db="EMBL/GenBank/DDBJ databases">
        <title>The genome sequence of Inhella sp. 4Y17.</title>
        <authorList>
            <person name="Liu Y."/>
        </authorList>
    </citation>
    <scope>NUCLEOTIDE SEQUENCE</scope>
    <source>
        <strain evidence="2">4Y10</strain>
    </source>
</reference>
<dbReference type="RefSeq" id="WP_198099696.1">
    <property type="nucleotide sequence ID" value="NZ_JAEDAL010000001.1"/>
</dbReference>
<keyword evidence="3" id="KW-1185">Reference proteome</keyword>
<feature type="compositionally biased region" description="Basic and acidic residues" evidence="1">
    <location>
        <begin position="13"/>
        <end position="27"/>
    </location>
</feature>
<dbReference type="EMBL" id="JAEDAL010000001">
    <property type="protein sequence ID" value="MBH9552123.1"/>
    <property type="molecule type" value="Genomic_DNA"/>
</dbReference>
<feature type="compositionally biased region" description="Pro residues" evidence="1">
    <location>
        <begin position="1"/>
        <end position="12"/>
    </location>
</feature>
<evidence type="ECO:0000313" key="3">
    <source>
        <dbReference type="Proteomes" id="UP000620139"/>
    </source>
</evidence>
<accession>A0A931NA61</accession>
<proteinExistence type="predicted"/>
<name>A0A931NA61_9BURK</name>
<comment type="caution">
    <text evidence="2">The sequence shown here is derived from an EMBL/GenBank/DDBJ whole genome shotgun (WGS) entry which is preliminary data.</text>
</comment>
<protein>
    <submittedName>
        <fullName evidence="2">Uncharacterized protein</fullName>
    </submittedName>
</protein>
<feature type="region of interest" description="Disordered" evidence="1">
    <location>
        <begin position="1"/>
        <end position="44"/>
    </location>
</feature>
<organism evidence="2 3">
    <name type="scientific">Inhella gelatinilytica</name>
    <dbReference type="NCBI Taxonomy" id="2795030"/>
    <lineage>
        <taxon>Bacteria</taxon>
        <taxon>Pseudomonadati</taxon>
        <taxon>Pseudomonadota</taxon>
        <taxon>Betaproteobacteria</taxon>
        <taxon>Burkholderiales</taxon>
        <taxon>Sphaerotilaceae</taxon>
        <taxon>Inhella</taxon>
    </lineage>
</organism>
<evidence type="ECO:0000256" key="1">
    <source>
        <dbReference type="SAM" id="MobiDB-lite"/>
    </source>
</evidence>